<dbReference type="AlphaFoldDB" id="A0A8K1CF13"/>
<reference evidence="2" key="1">
    <citation type="submission" date="2019-03" db="EMBL/GenBank/DDBJ databases">
        <title>Long read genome sequence of the mycoparasitic Pythium oligandrum ATCC 38472 isolated from sugarbeet rhizosphere.</title>
        <authorList>
            <person name="Gaulin E."/>
        </authorList>
    </citation>
    <scope>NUCLEOTIDE SEQUENCE</scope>
    <source>
        <strain evidence="2">ATCC 38472_TT</strain>
    </source>
</reference>
<evidence type="ECO:0000256" key="1">
    <source>
        <dbReference type="SAM" id="Phobius"/>
    </source>
</evidence>
<protein>
    <submittedName>
        <fullName evidence="2">Uncharacterized protein</fullName>
    </submittedName>
</protein>
<accession>A0A8K1CF13</accession>
<feature type="transmembrane region" description="Helical" evidence="1">
    <location>
        <begin position="303"/>
        <end position="322"/>
    </location>
</feature>
<comment type="caution">
    <text evidence="2">The sequence shown here is derived from an EMBL/GenBank/DDBJ whole genome shotgun (WGS) entry which is preliminary data.</text>
</comment>
<feature type="transmembrane region" description="Helical" evidence="1">
    <location>
        <begin position="279"/>
        <end position="297"/>
    </location>
</feature>
<dbReference type="EMBL" id="SPLM01000076">
    <property type="protein sequence ID" value="TMW61610.1"/>
    <property type="molecule type" value="Genomic_DNA"/>
</dbReference>
<feature type="transmembrane region" description="Helical" evidence="1">
    <location>
        <begin position="34"/>
        <end position="54"/>
    </location>
</feature>
<feature type="transmembrane region" description="Helical" evidence="1">
    <location>
        <begin position="484"/>
        <end position="505"/>
    </location>
</feature>
<proteinExistence type="predicted"/>
<feature type="transmembrane region" description="Helical" evidence="1">
    <location>
        <begin position="78"/>
        <end position="97"/>
    </location>
</feature>
<evidence type="ECO:0000313" key="3">
    <source>
        <dbReference type="Proteomes" id="UP000794436"/>
    </source>
</evidence>
<dbReference type="Proteomes" id="UP000794436">
    <property type="component" value="Unassembled WGS sequence"/>
</dbReference>
<name>A0A8K1CF13_PYTOL</name>
<gene>
    <name evidence="2" type="ORF">Poli38472_012801</name>
</gene>
<keyword evidence="1" id="KW-1133">Transmembrane helix</keyword>
<organism evidence="2 3">
    <name type="scientific">Pythium oligandrum</name>
    <name type="common">Mycoparasitic fungus</name>
    <dbReference type="NCBI Taxonomy" id="41045"/>
    <lineage>
        <taxon>Eukaryota</taxon>
        <taxon>Sar</taxon>
        <taxon>Stramenopiles</taxon>
        <taxon>Oomycota</taxon>
        <taxon>Peronosporomycetes</taxon>
        <taxon>Pythiales</taxon>
        <taxon>Pythiaceae</taxon>
        <taxon>Pythium</taxon>
    </lineage>
</organism>
<dbReference type="OrthoDB" id="110120at2759"/>
<evidence type="ECO:0000313" key="2">
    <source>
        <dbReference type="EMBL" id="TMW61610.1"/>
    </source>
</evidence>
<keyword evidence="1" id="KW-0472">Membrane</keyword>
<sequence length="508" mass="57292">MAVMDVRPSTPLPLPVLDRTGNLLVRVRRSVRTVLYLLRTVGLGLLWTAISLFSDSNFFTGKSLVDQNGPEFLSTTMVWNQIMFCGFSIATQSAFLTKQRFIDRPDRPAGYLLCLRRVFKATFVVNTFTSVFPIGVVFALNAAASSSSSCVLRWSFYICSFASLVFTASLTIAVRRIFLETSIAGTERQKKKIFESLSVIPRREGQWKRQSRQFCRVLFQTSPGTLSSLFAAGYVQATSTNLPTSQRDLAIFAVCSIGLKLFDQELIKLVTMKRKITDIRTMFLVVAVPTVLIDTQVRIMLQLANSVVTTVGGSVLMAFVEIGMRTGKMHYLRWKIHRKTRRAYAPILVTPSRVASMITIHPVLETGNPLSETRRQREESVRNFETWKMQLLRFHAAEAYADMAAEYMALASSAMIVAVYADHPKYELRQWRFETSTSNSTDSSRYIILLELQLAIELVVDTVSCVVETANGVNFDELKKYESFLMALFVVIGVMDVQITAIMYLQCE</sequence>
<feature type="transmembrane region" description="Helical" evidence="1">
    <location>
        <begin position="154"/>
        <end position="174"/>
    </location>
</feature>
<feature type="transmembrane region" description="Helical" evidence="1">
    <location>
        <begin position="118"/>
        <end position="142"/>
    </location>
</feature>
<keyword evidence="1" id="KW-0812">Transmembrane</keyword>
<keyword evidence="3" id="KW-1185">Reference proteome</keyword>